<dbReference type="OrthoDB" id="4822at2759"/>
<comment type="caution">
    <text evidence="1">The sequence shown here is derived from an EMBL/GenBank/DDBJ whole genome shotgun (WGS) entry which is preliminary data.</text>
</comment>
<reference evidence="1 2" key="1">
    <citation type="submission" date="2020-09" db="EMBL/GenBank/DDBJ databases">
        <title>De no assembly of potato wild relative species, Solanum commersonii.</title>
        <authorList>
            <person name="Cho K."/>
        </authorList>
    </citation>
    <scope>NUCLEOTIDE SEQUENCE [LARGE SCALE GENOMIC DNA]</scope>
    <source>
        <strain evidence="1">LZ3.2</strain>
        <tissue evidence="1">Leaf</tissue>
    </source>
</reference>
<dbReference type="Proteomes" id="UP000824120">
    <property type="component" value="Chromosome 5"/>
</dbReference>
<keyword evidence="2" id="KW-1185">Reference proteome</keyword>
<dbReference type="EMBL" id="JACXVP010000005">
    <property type="protein sequence ID" value="KAG5606677.1"/>
    <property type="molecule type" value="Genomic_DNA"/>
</dbReference>
<evidence type="ECO:0000313" key="2">
    <source>
        <dbReference type="Proteomes" id="UP000824120"/>
    </source>
</evidence>
<sequence length="85" mass="9789">MMVSEMLKYGYQPKNRLGPKSNEQALIPDQVDIDDIVEKICNLFVAMAREEEGINLNKLTIRDTKPGEILQNWTISPSLFHPESW</sequence>
<proteinExistence type="predicted"/>
<protein>
    <submittedName>
        <fullName evidence="1">Uncharacterized protein</fullName>
    </submittedName>
</protein>
<dbReference type="AlphaFoldDB" id="A0A9J5Z3A5"/>
<name>A0A9J5Z3A5_SOLCO</name>
<gene>
    <name evidence="1" type="ORF">H5410_028169</name>
</gene>
<organism evidence="1 2">
    <name type="scientific">Solanum commersonii</name>
    <name type="common">Commerson's wild potato</name>
    <name type="synonym">Commerson's nightshade</name>
    <dbReference type="NCBI Taxonomy" id="4109"/>
    <lineage>
        <taxon>Eukaryota</taxon>
        <taxon>Viridiplantae</taxon>
        <taxon>Streptophyta</taxon>
        <taxon>Embryophyta</taxon>
        <taxon>Tracheophyta</taxon>
        <taxon>Spermatophyta</taxon>
        <taxon>Magnoliopsida</taxon>
        <taxon>eudicotyledons</taxon>
        <taxon>Gunneridae</taxon>
        <taxon>Pentapetalae</taxon>
        <taxon>asterids</taxon>
        <taxon>lamiids</taxon>
        <taxon>Solanales</taxon>
        <taxon>Solanaceae</taxon>
        <taxon>Solanoideae</taxon>
        <taxon>Solaneae</taxon>
        <taxon>Solanum</taxon>
    </lineage>
</organism>
<accession>A0A9J5Z3A5</accession>
<evidence type="ECO:0000313" key="1">
    <source>
        <dbReference type="EMBL" id="KAG5606677.1"/>
    </source>
</evidence>